<evidence type="ECO:0000259" key="2">
    <source>
        <dbReference type="Pfam" id="PF07007"/>
    </source>
</evidence>
<dbReference type="Pfam" id="PF07007">
    <property type="entry name" value="LprI"/>
    <property type="match status" value="1"/>
</dbReference>
<proteinExistence type="predicted"/>
<dbReference type="InterPro" id="IPR009739">
    <property type="entry name" value="LprI-like_N"/>
</dbReference>
<dbReference type="PANTHER" id="PTHR39176:SF1">
    <property type="entry name" value="PERIPLASMIC PROTEIN"/>
    <property type="match status" value="1"/>
</dbReference>
<feature type="domain" description="Lysozyme inhibitor LprI-like N-terminal" evidence="2">
    <location>
        <begin position="31"/>
        <end position="122"/>
    </location>
</feature>
<evidence type="ECO:0000313" key="3">
    <source>
        <dbReference type="EMBL" id="SDY49238.1"/>
    </source>
</evidence>
<dbReference type="PANTHER" id="PTHR39176">
    <property type="entry name" value="PERIPLASMIC PROTEIN-RELATED"/>
    <property type="match status" value="1"/>
</dbReference>
<evidence type="ECO:0000313" key="4">
    <source>
        <dbReference type="Proteomes" id="UP000198672"/>
    </source>
</evidence>
<reference evidence="4" key="1">
    <citation type="submission" date="2016-10" db="EMBL/GenBank/DDBJ databases">
        <authorList>
            <person name="Varghese N."/>
            <person name="Submissions S."/>
        </authorList>
    </citation>
    <scope>NUCLEOTIDE SEQUENCE [LARGE SCALE GENOMIC DNA]</scope>
    <source>
        <strain evidence="4">DSM 173</strain>
    </source>
</reference>
<dbReference type="STRING" id="61595.SAMN05421644_1862"/>
<feature type="signal peptide" evidence="1">
    <location>
        <begin position="1"/>
        <end position="19"/>
    </location>
</feature>
<keyword evidence="1" id="KW-0732">Signal</keyword>
<dbReference type="OrthoDB" id="7340239at2"/>
<gene>
    <name evidence="3" type="ORF">SAMN05421644_1862</name>
</gene>
<protein>
    <submittedName>
        <fullName evidence="3">Uncharacterized conserved protein YecT, DUF1311 family</fullName>
    </submittedName>
</protein>
<accession>A0A1H3KCC2</accession>
<sequence>MRKLTLFACLLSLGSITQANDALYTARYALCMDHAGGVTVQMVDCIATELNTQDGRLNGAYQKLRSHLSAERKKALQTAQRLWVKYRDTNCDFYDDPQGGTFHRMLASECVLRETAERAQELENLAEVYSN</sequence>
<dbReference type="EMBL" id="FNOW01000086">
    <property type="protein sequence ID" value="SDY49238.1"/>
    <property type="molecule type" value="Genomic_DNA"/>
</dbReference>
<keyword evidence="4" id="KW-1185">Reference proteome</keyword>
<dbReference type="AlphaFoldDB" id="A0A1H3KCC2"/>
<organism evidence="3 4">
    <name type="scientific">Allochromatium warmingii</name>
    <name type="common">Chromatium warmingii</name>
    <dbReference type="NCBI Taxonomy" id="61595"/>
    <lineage>
        <taxon>Bacteria</taxon>
        <taxon>Pseudomonadati</taxon>
        <taxon>Pseudomonadota</taxon>
        <taxon>Gammaproteobacteria</taxon>
        <taxon>Chromatiales</taxon>
        <taxon>Chromatiaceae</taxon>
        <taxon>Allochromatium</taxon>
    </lineage>
</organism>
<feature type="chain" id="PRO_5011507581" evidence="1">
    <location>
        <begin position="20"/>
        <end position="131"/>
    </location>
</feature>
<dbReference type="RefSeq" id="WP_091335580.1">
    <property type="nucleotide sequence ID" value="NZ_FNOW01000086.1"/>
</dbReference>
<dbReference type="Gene3D" id="1.20.1270.180">
    <property type="match status" value="1"/>
</dbReference>
<dbReference type="Proteomes" id="UP000198672">
    <property type="component" value="Unassembled WGS sequence"/>
</dbReference>
<name>A0A1H3KCC2_ALLWA</name>
<evidence type="ECO:0000256" key="1">
    <source>
        <dbReference type="SAM" id="SignalP"/>
    </source>
</evidence>